<reference evidence="2 3" key="1">
    <citation type="journal article" date="2012" name="BMC Genomics">
        <title>Sequencing the genome of Marssonina brunnea reveals fungus-poplar co-evolution.</title>
        <authorList>
            <person name="Zhu S."/>
            <person name="Cao Y.-Z."/>
            <person name="Jiang C."/>
            <person name="Tan B.-Y."/>
            <person name="Wang Z."/>
            <person name="Feng S."/>
            <person name="Zhang L."/>
            <person name="Su X.-H."/>
            <person name="Brejova B."/>
            <person name="Vinar T."/>
            <person name="Xu M."/>
            <person name="Wang M.-X."/>
            <person name="Zhang S.-G."/>
            <person name="Huang M.-R."/>
            <person name="Wu R."/>
            <person name="Zhou Y."/>
        </authorList>
    </citation>
    <scope>NUCLEOTIDE SEQUENCE [LARGE SCALE GENOMIC DNA]</scope>
    <source>
        <strain evidence="2 3">MB_m1</strain>
    </source>
</reference>
<accession>K1WW02</accession>
<evidence type="ECO:0000313" key="3">
    <source>
        <dbReference type="Proteomes" id="UP000006753"/>
    </source>
</evidence>
<keyword evidence="3" id="KW-1185">Reference proteome</keyword>
<dbReference type="InParanoid" id="K1WW02"/>
<evidence type="ECO:0000256" key="1">
    <source>
        <dbReference type="SAM" id="MobiDB-lite"/>
    </source>
</evidence>
<dbReference type="AlphaFoldDB" id="K1WW02"/>
<evidence type="ECO:0000313" key="2">
    <source>
        <dbReference type="EMBL" id="EKD17171.1"/>
    </source>
</evidence>
<dbReference type="OrthoDB" id="3553147at2759"/>
<sequence length="150" mass="16647">MAEGRCLFQAASGYMRLGPDYLRTGDLVCAILGCDTLILLRQHSLESEEHEFVGASYIDEYSEGEEILGPLPEGTSCHDEFETEKKRFRRVCVSEGTRSTEDSRPGPLPPSWRLKARPTEHSHGVYENMATNLPSNEGGGEAGLEEIERS</sequence>
<dbReference type="EMBL" id="JH921437">
    <property type="protein sequence ID" value="EKD17171.1"/>
    <property type="molecule type" value="Genomic_DNA"/>
</dbReference>
<gene>
    <name evidence="2" type="ORF">MBM_04748</name>
</gene>
<dbReference type="Proteomes" id="UP000006753">
    <property type="component" value="Unassembled WGS sequence"/>
</dbReference>
<dbReference type="KEGG" id="mbe:MBM_04748"/>
<dbReference type="HOGENOM" id="CLU_1740933_0_0_1"/>
<organism evidence="2 3">
    <name type="scientific">Marssonina brunnea f. sp. multigermtubi (strain MB_m1)</name>
    <name type="common">Marssonina leaf spot fungus</name>
    <dbReference type="NCBI Taxonomy" id="1072389"/>
    <lineage>
        <taxon>Eukaryota</taxon>
        <taxon>Fungi</taxon>
        <taxon>Dikarya</taxon>
        <taxon>Ascomycota</taxon>
        <taxon>Pezizomycotina</taxon>
        <taxon>Leotiomycetes</taxon>
        <taxon>Helotiales</taxon>
        <taxon>Drepanopezizaceae</taxon>
        <taxon>Drepanopeziza</taxon>
    </lineage>
</organism>
<proteinExistence type="predicted"/>
<feature type="region of interest" description="Disordered" evidence="1">
    <location>
        <begin position="92"/>
        <end position="150"/>
    </location>
</feature>
<protein>
    <submittedName>
        <fullName evidence="2">Uncharacterized protein</fullName>
    </submittedName>
</protein>
<name>K1WW02_MARBU</name>